<keyword evidence="5" id="KW-0539">Nucleus</keyword>
<dbReference type="InterPro" id="IPR004827">
    <property type="entry name" value="bZIP"/>
</dbReference>
<feature type="coiled-coil region" evidence="6">
    <location>
        <begin position="257"/>
        <end position="291"/>
    </location>
</feature>
<evidence type="ECO:0000256" key="7">
    <source>
        <dbReference type="SAM" id="MobiDB-lite"/>
    </source>
</evidence>
<dbReference type="Pfam" id="PF00170">
    <property type="entry name" value="bZIP_1"/>
    <property type="match status" value="1"/>
</dbReference>
<sequence length="343" mass="37788">MEGHVGDGFEAFLQNLQMDFSPSPAISSTSSTPPYVSSHPSFSQSLSLSQSGIQGHQSPSSTSPGLLEAPRSSGKPPNFRSSVSSVAEKPIQRGRHRRAHSEIAFRLPDQLMVDHDWGLDNADLSVSDETGEDLLSAYLGMKNSNLRDGLPRSATSSGLSYAEGSPIDDVPNEYDSMRNMQDTRGGSYKPPQPRPPRHHHSLSMDGSLAMAEEFLMSDLDFLEKKAVDMDQLAELAVTDPRRAKRILANRQSAARSKERKMKYIAELEQKVQKLQTEATSLSAQLSAMQASIYAFLCTASTWSFRLLLAAHSELLLLDDSSFSFLLSVLHEMLVIFLKRSHFG</sequence>
<comment type="caution">
    <text evidence="9">The sequence shown here is derived from an EMBL/GenBank/DDBJ whole genome shotgun (WGS) entry which is preliminary data.</text>
</comment>
<dbReference type="InterPro" id="IPR046347">
    <property type="entry name" value="bZIP_sf"/>
</dbReference>
<gene>
    <name evidence="9" type="ORF">GOP47_0023498</name>
</gene>
<feature type="region of interest" description="Disordered" evidence="7">
    <location>
        <begin position="20"/>
        <end position="97"/>
    </location>
</feature>
<dbReference type="GO" id="GO:0003700">
    <property type="term" value="F:DNA-binding transcription factor activity"/>
    <property type="evidence" value="ECO:0007669"/>
    <property type="project" value="InterPro"/>
</dbReference>
<dbReference type="Gene3D" id="1.20.5.170">
    <property type="match status" value="1"/>
</dbReference>
<dbReference type="Proteomes" id="UP000886520">
    <property type="component" value="Chromosome 23"/>
</dbReference>
<reference evidence="9" key="1">
    <citation type="submission" date="2021-01" db="EMBL/GenBank/DDBJ databases">
        <title>Adiantum capillus-veneris genome.</title>
        <authorList>
            <person name="Fang Y."/>
            <person name="Liao Q."/>
        </authorList>
    </citation>
    <scope>NUCLEOTIDE SEQUENCE</scope>
    <source>
        <strain evidence="9">H3</strain>
        <tissue evidence="9">Leaf</tissue>
    </source>
</reference>
<proteinExistence type="predicted"/>
<feature type="domain" description="BZIP" evidence="8">
    <location>
        <begin position="239"/>
        <end position="289"/>
    </location>
</feature>
<name>A0A9D4U4R7_ADICA</name>
<keyword evidence="2" id="KW-0805">Transcription regulation</keyword>
<dbReference type="OrthoDB" id="1435597at2759"/>
<dbReference type="InterPro" id="IPR044759">
    <property type="entry name" value="bZIP_RF2"/>
</dbReference>
<evidence type="ECO:0000256" key="5">
    <source>
        <dbReference type="ARBA" id="ARBA00023242"/>
    </source>
</evidence>
<dbReference type="PROSITE" id="PS50217">
    <property type="entry name" value="BZIP"/>
    <property type="match status" value="1"/>
</dbReference>
<evidence type="ECO:0000256" key="6">
    <source>
        <dbReference type="SAM" id="Coils"/>
    </source>
</evidence>
<evidence type="ECO:0000259" key="8">
    <source>
        <dbReference type="PROSITE" id="PS50217"/>
    </source>
</evidence>
<feature type="compositionally biased region" description="Low complexity" evidence="7">
    <location>
        <begin position="21"/>
        <end position="58"/>
    </location>
</feature>
<dbReference type="AlphaFoldDB" id="A0A9D4U4R7"/>
<dbReference type="CDD" id="cd14703">
    <property type="entry name" value="bZIP_plant_RF2"/>
    <property type="match status" value="1"/>
</dbReference>
<keyword evidence="10" id="KW-1185">Reference proteome</keyword>
<evidence type="ECO:0000313" key="10">
    <source>
        <dbReference type="Proteomes" id="UP000886520"/>
    </source>
</evidence>
<evidence type="ECO:0000256" key="3">
    <source>
        <dbReference type="ARBA" id="ARBA00023125"/>
    </source>
</evidence>
<evidence type="ECO:0000256" key="2">
    <source>
        <dbReference type="ARBA" id="ARBA00023015"/>
    </source>
</evidence>
<keyword evidence="6" id="KW-0175">Coiled coil</keyword>
<comment type="subcellular location">
    <subcellularLocation>
        <location evidence="1">Nucleus</location>
    </subcellularLocation>
</comment>
<dbReference type="EMBL" id="JABFUD020000023">
    <property type="protein sequence ID" value="KAI5060993.1"/>
    <property type="molecule type" value="Genomic_DNA"/>
</dbReference>
<feature type="region of interest" description="Disordered" evidence="7">
    <location>
        <begin position="145"/>
        <end position="202"/>
    </location>
</feature>
<keyword evidence="4" id="KW-0804">Transcription</keyword>
<protein>
    <recommendedName>
        <fullName evidence="8">BZIP domain-containing protein</fullName>
    </recommendedName>
</protein>
<evidence type="ECO:0000256" key="4">
    <source>
        <dbReference type="ARBA" id="ARBA00023163"/>
    </source>
</evidence>
<dbReference type="PANTHER" id="PTHR13690">
    <property type="entry name" value="TRANSCRIPTION FACTOR POSF21-RELATED"/>
    <property type="match status" value="1"/>
</dbReference>
<dbReference type="GO" id="GO:0003677">
    <property type="term" value="F:DNA binding"/>
    <property type="evidence" value="ECO:0007669"/>
    <property type="project" value="UniProtKB-KW"/>
</dbReference>
<dbReference type="GO" id="GO:0005634">
    <property type="term" value="C:nucleus"/>
    <property type="evidence" value="ECO:0007669"/>
    <property type="project" value="UniProtKB-SubCell"/>
</dbReference>
<accession>A0A9D4U4R7</accession>
<keyword evidence="3" id="KW-0238">DNA-binding</keyword>
<evidence type="ECO:0000256" key="1">
    <source>
        <dbReference type="ARBA" id="ARBA00004123"/>
    </source>
</evidence>
<dbReference type="PANTHER" id="PTHR13690:SF86">
    <property type="entry name" value="TRANSCRIPTION FACTOR VIP1"/>
    <property type="match status" value="1"/>
</dbReference>
<dbReference type="SUPFAM" id="SSF57959">
    <property type="entry name" value="Leucine zipper domain"/>
    <property type="match status" value="1"/>
</dbReference>
<evidence type="ECO:0000313" key="9">
    <source>
        <dbReference type="EMBL" id="KAI5060993.1"/>
    </source>
</evidence>
<organism evidence="9 10">
    <name type="scientific">Adiantum capillus-veneris</name>
    <name type="common">Maidenhair fern</name>
    <dbReference type="NCBI Taxonomy" id="13818"/>
    <lineage>
        <taxon>Eukaryota</taxon>
        <taxon>Viridiplantae</taxon>
        <taxon>Streptophyta</taxon>
        <taxon>Embryophyta</taxon>
        <taxon>Tracheophyta</taxon>
        <taxon>Polypodiopsida</taxon>
        <taxon>Polypodiidae</taxon>
        <taxon>Polypodiales</taxon>
        <taxon>Pteridineae</taxon>
        <taxon>Pteridaceae</taxon>
        <taxon>Vittarioideae</taxon>
        <taxon>Adiantum</taxon>
    </lineage>
</organism>
<dbReference type="SMART" id="SM00338">
    <property type="entry name" value="BRLZ"/>
    <property type="match status" value="1"/>
</dbReference>